<reference evidence="2" key="1">
    <citation type="journal article" date="2023" name="Science">
        <title>Genome structures resolve the early diversification of teleost fishes.</title>
        <authorList>
            <person name="Parey E."/>
            <person name="Louis A."/>
            <person name="Montfort J."/>
            <person name="Bouchez O."/>
            <person name="Roques C."/>
            <person name="Iampietro C."/>
            <person name="Lluch J."/>
            <person name="Castinel A."/>
            <person name="Donnadieu C."/>
            <person name="Desvignes T."/>
            <person name="Floi Bucao C."/>
            <person name="Jouanno E."/>
            <person name="Wen M."/>
            <person name="Mejri S."/>
            <person name="Dirks R."/>
            <person name="Jansen H."/>
            <person name="Henkel C."/>
            <person name="Chen W.J."/>
            <person name="Zahm M."/>
            <person name="Cabau C."/>
            <person name="Klopp C."/>
            <person name="Thompson A.W."/>
            <person name="Robinson-Rechavi M."/>
            <person name="Braasch I."/>
            <person name="Lecointre G."/>
            <person name="Bobe J."/>
            <person name="Postlethwait J.H."/>
            <person name="Berthelot C."/>
            <person name="Roest Crollius H."/>
            <person name="Guiguen Y."/>
        </authorList>
    </citation>
    <scope>NUCLEOTIDE SEQUENCE</scope>
    <source>
        <strain evidence="2">WJC10195</strain>
    </source>
</reference>
<dbReference type="Proteomes" id="UP001152622">
    <property type="component" value="Chromosome 10"/>
</dbReference>
<protein>
    <submittedName>
        <fullName evidence="2">Uncharacterized protein</fullName>
    </submittedName>
</protein>
<sequence>MHEETNAGKTEMKELHKNIKVLRQRLKGYKTTAASTKLDIGELKEEQQNRERETKLQAKLKTFETSIMDMTKERQKSEDSYKTQIKELEQRSSDLENSLSSAKYDNDMLKITIHQNKAQENMEEYRKADRALLRERTKAANLHRKLEELNNKLAKNSGKCQTAQKPQESLRKKKDIPTTLPRPVVLASSAAPPCIS</sequence>
<name>A0A9Q1F0V0_SYNKA</name>
<gene>
    <name evidence="2" type="ORF">SKAU_G00274110</name>
</gene>
<evidence type="ECO:0000313" key="2">
    <source>
        <dbReference type="EMBL" id="KAJ8348822.1"/>
    </source>
</evidence>
<evidence type="ECO:0000256" key="1">
    <source>
        <dbReference type="SAM" id="MobiDB-lite"/>
    </source>
</evidence>
<dbReference type="EMBL" id="JAINUF010000010">
    <property type="protein sequence ID" value="KAJ8348822.1"/>
    <property type="molecule type" value="Genomic_DNA"/>
</dbReference>
<proteinExistence type="predicted"/>
<comment type="caution">
    <text evidence="2">The sequence shown here is derived from an EMBL/GenBank/DDBJ whole genome shotgun (WGS) entry which is preliminary data.</text>
</comment>
<feature type="region of interest" description="Disordered" evidence="1">
    <location>
        <begin position="153"/>
        <end position="196"/>
    </location>
</feature>
<dbReference type="AlphaFoldDB" id="A0A9Q1F0V0"/>
<feature type="compositionally biased region" description="Polar residues" evidence="1">
    <location>
        <begin position="158"/>
        <end position="167"/>
    </location>
</feature>
<organism evidence="2 3">
    <name type="scientific">Synaphobranchus kaupii</name>
    <name type="common">Kaup's arrowtooth eel</name>
    <dbReference type="NCBI Taxonomy" id="118154"/>
    <lineage>
        <taxon>Eukaryota</taxon>
        <taxon>Metazoa</taxon>
        <taxon>Chordata</taxon>
        <taxon>Craniata</taxon>
        <taxon>Vertebrata</taxon>
        <taxon>Euteleostomi</taxon>
        <taxon>Actinopterygii</taxon>
        <taxon>Neopterygii</taxon>
        <taxon>Teleostei</taxon>
        <taxon>Anguilliformes</taxon>
        <taxon>Synaphobranchidae</taxon>
        <taxon>Synaphobranchus</taxon>
    </lineage>
</organism>
<evidence type="ECO:0000313" key="3">
    <source>
        <dbReference type="Proteomes" id="UP001152622"/>
    </source>
</evidence>
<keyword evidence="3" id="KW-1185">Reference proteome</keyword>
<accession>A0A9Q1F0V0</accession>